<sequence>MLKTEGATNEDANLAFKEGQKFGAWRICSKVDEGGFGQVYKVEHTKEKGRFAALKAESNEVEGGSSIKLEIAIMLMMNRKGDKPHIPAVLYSAKRKRYCYMIVTLFGENLRTLKMANKEDKFSLSTWSRIGIQSLYSIKLLHDCGFIHRDIKPANFVMGHATDGDRARLVHLLDFGLARNFAVEKSNGNWVARRARATSEFRGTIRYCAPSMHEKKEQGRKDDLWAWLYMLIECHCGLPWQNDREKERIETKKLHMTDETLCKNFPKELHAIPKHLRSLDYYAFPNYSMIYGCLLTLMKKHSVNCTDPYDWETQTSCTGLLKKQTKPPAWENAAAFFASDPMKINEAPPPGQDVKGNTTIEDLDAFFKVH</sequence>
<reference evidence="3" key="1">
    <citation type="submission" date="2023-06" db="EMBL/GenBank/DDBJ databases">
        <title>Genomic analysis of the entomopathogenic nematode Steinernema hermaphroditum.</title>
        <authorList>
            <person name="Schwarz E.M."/>
            <person name="Heppert J.K."/>
            <person name="Baniya A."/>
            <person name="Schwartz H.T."/>
            <person name="Tan C.-H."/>
            <person name="Antoshechkin I."/>
            <person name="Sternberg P.W."/>
            <person name="Goodrich-Blair H."/>
            <person name="Dillman A.R."/>
        </authorList>
    </citation>
    <scope>NUCLEOTIDE SEQUENCE</scope>
    <source>
        <strain evidence="3">PS9179</strain>
        <tissue evidence="3">Whole animal</tissue>
    </source>
</reference>
<dbReference type="InterPro" id="IPR011009">
    <property type="entry name" value="Kinase-like_dom_sf"/>
</dbReference>
<dbReference type="PANTHER" id="PTHR11909">
    <property type="entry name" value="CASEIN KINASE-RELATED"/>
    <property type="match status" value="1"/>
</dbReference>
<dbReference type="PROSITE" id="PS00108">
    <property type="entry name" value="PROTEIN_KINASE_ST"/>
    <property type="match status" value="1"/>
</dbReference>
<dbReference type="AlphaFoldDB" id="A0AA39LPU9"/>
<accession>A0AA39LPU9</accession>
<evidence type="ECO:0000256" key="1">
    <source>
        <dbReference type="ARBA" id="ARBA00012513"/>
    </source>
</evidence>
<dbReference type="Gene3D" id="1.10.510.10">
    <property type="entry name" value="Transferase(Phosphotransferase) domain 1"/>
    <property type="match status" value="1"/>
</dbReference>
<dbReference type="InterPro" id="IPR008271">
    <property type="entry name" value="Ser/Thr_kinase_AS"/>
</dbReference>
<protein>
    <recommendedName>
        <fullName evidence="1">non-specific serine/threonine protein kinase</fullName>
        <ecNumber evidence="1">2.7.11.1</ecNumber>
    </recommendedName>
</protein>
<keyword evidence="4" id="KW-1185">Reference proteome</keyword>
<dbReference type="GO" id="GO:0004674">
    <property type="term" value="F:protein serine/threonine kinase activity"/>
    <property type="evidence" value="ECO:0007669"/>
    <property type="project" value="UniProtKB-EC"/>
</dbReference>
<organism evidence="3 4">
    <name type="scientific">Steinernema hermaphroditum</name>
    <dbReference type="NCBI Taxonomy" id="289476"/>
    <lineage>
        <taxon>Eukaryota</taxon>
        <taxon>Metazoa</taxon>
        <taxon>Ecdysozoa</taxon>
        <taxon>Nematoda</taxon>
        <taxon>Chromadorea</taxon>
        <taxon>Rhabditida</taxon>
        <taxon>Tylenchina</taxon>
        <taxon>Panagrolaimomorpha</taxon>
        <taxon>Strongyloidoidea</taxon>
        <taxon>Steinernematidae</taxon>
        <taxon>Steinernema</taxon>
    </lineage>
</organism>
<dbReference type="EMBL" id="JAUCMV010000004">
    <property type="protein sequence ID" value="KAK0404990.1"/>
    <property type="molecule type" value="Genomic_DNA"/>
</dbReference>
<name>A0AA39LPU9_9BILA</name>
<dbReference type="InterPro" id="IPR000719">
    <property type="entry name" value="Prot_kinase_dom"/>
</dbReference>
<evidence type="ECO:0000259" key="2">
    <source>
        <dbReference type="PROSITE" id="PS50011"/>
    </source>
</evidence>
<feature type="domain" description="Protein kinase" evidence="2">
    <location>
        <begin position="25"/>
        <end position="297"/>
    </location>
</feature>
<comment type="caution">
    <text evidence="3">The sequence shown here is derived from an EMBL/GenBank/DDBJ whole genome shotgun (WGS) entry which is preliminary data.</text>
</comment>
<evidence type="ECO:0000313" key="3">
    <source>
        <dbReference type="EMBL" id="KAK0404990.1"/>
    </source>
</evidence>
<dbReference type="SUPFAM" id="SSF56112">
    <property type="entry name" value="Protein kinase-like (PK-like)"/>
    <property type="match status" value="1"/>
</dbReference>
<proteinExistence type="predicted"/>
<dbReference type="EC" id="2.7.11.1" evidence="1"/>
<gene>
    <name evidence="3" type="ORF">QR680_017744</name>
</gene>
<dbReference type="GO" id="GO:0005524">
    <property type="term" value="F:ATP binding"/>
    <property type="evidence" value="ECO:0007669"/>
    <property type="project" value="InterPro"/>
</dbReference>
<dbReference type="Proteomes" id="UP001175271">
    <property type="component" value="Unassembled WGS sequence"/>
</dbReference>
<dbReference type="Pfam" id="PF00069">
    <property type="entry name" value="Pkinase"/>
    <property type="match status" value="1"/>
</dbReference>
<dbReference type="PROSITE" id="PS50011">
    <property type="entry name" value="PROTEIN_KINASE_DOM"/>
    <property type="match status" value="1"/>
</dbReference>
<evidence type="ECO:0000313" key="4">
    <source>
        <dbReference type="Proteomes" id="UP001175271"/>
    </source>
</evidence>
<dbReference type="InterPro" id="IPR050235">
    <property type="entry name" value="CK1_Ser-Thr_kinase"/>
</dbReference>
<dbReference type="SMART" id="SM00220">
    <property type="entry name" value="S_TKc"/>
    <property type="match status" value="1"/>
</dbReference>